<evidence type="ECO:0000313" key="2">
    <source>
        <dbReference type="Proteomes" id="UP001164929"/>
    </source>
</evidence>
<keyword evidence="2" id="KW-1185">Reference proteome</keyword>
<organism evidence="1 2">
    <name type="scientific">Populus alba x Populus x berolinensis</name>
    <dbReference type="NCBI Taxonomy" id="444605"/>
    <lineage>
        <taxon>Eukaryota</taxon>
        <taxon>Viridiplantae</taxon>
        <taxon>Streptophyta</taxon>
        <taxon>Embryophyta</taxon>
        <taxon>Tracheophyta</taxon>
        <taxon>Spermatophyta</taxon>
        <taxon>Magnoliopsida</taxon>
        <taxon>eudicotyledons</taxon>
        <taxon>Gunneridae</taxon>
        <taxon>Pentapetalae</taxon>
        <taxon>rosids</taxon>
        <taxon>fabids</taxon>
        <taxon>Malpighiales</taxon>
        <taxon>Salicaceae</taxon>
        <taxon>Saliceae</taxon>
        <taxon>Populus</taxon>
    </lineage>
</organism>
<comment type="caution">
    <text evidence="1">The sequence shown here is derived from an EMBL/GenBank/DDBJ whole genome shotgun (WGS) entry which is preliminary data.</text>
</comment>
<sequence>MFECQEAAVHCESEKRAGGWRTFWG</sequence>
<proteinExistence type="predicted"/>
<dbReference type="EMBL" id="JAQIZT010000008">
    <property type="protein sequence ID" value="KAJ6986666.1"/>
    <property type="molecule type" value="Genomic_DNA"/>
</dbReference>
<gene>
    <name evidence="1" type="ORF">NC653_020022</name>
</gene>
<accession>A0AAD6MJC0</accession>
<protein>
    <submittedName>
        <fullName evidence="1">Uncharacterized protein</fullName>
    </submittedName>
</protein>
<dbReference type="AlphaFoldDB" id="A0AAD6MJC0"/>
<evidence type="ECO:0000313" key="1">
    <source>
        <dbReference type="EMBL" id="KAJ6986666.1"/>
    </source>
</evidence>
<dbReference type="Proteomes" id="UP001164929">
    <property type="component" value="Chromosome 8"/>
</dbReference>
<name>A0AAD6MJC0_9ROSI</name>
<reference evidence="1" key="1">
    <citation type="journal article" date="2023" name="Mol. Ecol. Resour.">
        <title>Chromosome-level genome assembly of a triploid poplar Populus alba 'Berolinensis'.</title>
        <authorList>
            <person name="Chen S."/>
            <person name="Yu Y."/>
            <person name="Wang X."/>
            <person name="Wang S."/>
            <person name="Zhang T."/>
            <person name="Zhou Y."/>
            <person name="He R."/>
            <person name="Meng N."/>
            <person name="Wang Y."/>
            <person name="Liu W."/>
            <person name="Liu Z."/>
            <person name="Liu J."/>
            <person name="Guo Q."/>
            <person name="Huang H."/>
            <person name="Sederoff R.R."/>
            <person name="Wang G."/>
            <person name="Qu G."/>
            <person name="Chen S."/>
        </authorList>
    </citation>
    <scope>NUCLEOTIDE SEQUENCE</scope>
    <source>
        <strain evidence="1">SC-2020</strain>
    </source>
</reference>